<dbReference type="EMBL" id="QHKS01000001">
    <property type="protein sequence ID" value="RDK04433.1"/>
    <property type="molecule type" value="Genomic_DNA"/>
</dbReference>
<sequence length="74" mass="8244">MAVCRWRSGRALRWSCQGLDLLPWHFADHAVCLDGHRNVSGKAEFIDLSGRHSLDCLALHAATMPSIDRICAAR</sequence>
<protein>
    <submittedName>
        <fullName evidence="1">Uncharacterized protein</fullName>
    </submittedName>
</protein>
<reference evidence="2" key="1">
    <citation type="submission" date="2018-05" db="EMBL/GenBank/DDBJ databases">
        <authorList>
            <person name="Feng T."/>
        </authorList>
    </citation>
    <scope>NUCLEOTIDE SEQUENCE [LARGE SCALE GENOMIC DNA]</scope>
    <source>
        <strain evidence="2">S27</strain>
    </source>
</reference>
<gene>
    <name evidence="1" type="ORF">DLM46_00725</name>
</gene>
<accession>A0A370NFR5</accession>
<comment type="caution">
    <text evidence="1">The sequence shown here is derived from an EMBL/GenBank/DDBJ whole genome shotgun (WGS) entry which is preliminary data.</text>
</comment>
<evidence type="ECO:0000313" key="2">
    <source>
        <dbReference type="Proteomes" id="UP000254875"/>
    </source>
</evidence>
<organism evidence="1 2">
    <name type="scientific">Paraburkholderia lacunae</name>
    <dbReference type="NCBI Taxonomy" id="2211104"/>
    <lineage>
        <taxon>Bacteria</taxon>
        <taxon>Pseudomonadati</taxon>
        <taxon>Pseudomonadota</taxon>
        <taxon>Betaproteobacteria</taxon>
        <taxon>Burkholderiales</taxon>
        <taxon>Burkholderiaceae</taxon>
        <taxon>Paraburkholderia</taxon>
    </lineage>
</organism>
<keyword evidence="2" id="KW-1185">Reference proteome</keyword>
<dbReference type="AlphaFoldDB" id="A0A370NFR5"/>
<evidence type="ECO:0000313" key="1">
    <source>
        <dbReference type="EMBL" id="RDK04433.1"/>
    </source>
</evidence>
<proteinExistence type="predicted"/>
<dbReference type="Proteomes" id="UP000254875">
    <property type="component" value="Unassembled WGS sequence"/>
</dbReference>
<name>A0A370NFR5_9BURK</name>